<dbReference type="InterPro" id="IPR036865">
    <property type="entry name" value="CRAL-TRIO_dom_sf"/>
</dbReference>
<dbReference type="AlphaFoldDB" id="A0A6C0D2Z9"/>
<evidence type="ECO:0000313" key="2">
    <source>
        <dbReference type="EMBL" id="QHT11168.1"/>
    </source>
</evidence>
<dbReference type="EMBL" id="MN739531">
    <property type="protein sequence ID" value="QHT11168.1"/>
    <property type="molecule type" value="Genomic_DNA"/>
</dbReference>
<dbReference type="PROSITE" id="PS50191">
    <property type="entry name" value="CRAL_TRIO"/>
    <property type="match status" value="1"/>
</dbReference>
<reference evidence="2" key="1">
    <citation type="journal article" date="2020" name="Nature">
        <title>Giant virus diversity and host interactions through global metagenomics.</title>
        <authorList>
            <person name="Schulz F."/>
            <person name="Roux S."/>
            <person name="Paez-Espino D."/>
            <person name="Jungbluth S."/>
            <person name="Walsh D.A."/>
            <person name="Denef V.J."/>
            <person name="McMahon K.D."/>
            <person name="Konstantinidis K.T."/>
            <person name="Eloe-Fadrosh E.A."/>
            <person name="Kyrpides N.C."/>
            <person name="Woyke T."/>
        </authorList>
    </citation>
    <scope>NUCLEOTIDE SEQUENCE</scope>
    <source>
        <strain evidence="2">GVMAG-M-3300023174-111</strain>
    </source>
</reference>
<accession>A0A6C0D2Z9</accession>
<protein>
    <recommendedName>
        <fullName evidence="1">CRAL-TRIO domain-containing protein</fullName>
    </recommendedName>
</protein>
<name>A0A6C0D2Z9_9ZZZZ</name>
<feature type="domain" description="CRAL-TRIO" evidence="1">
    <location>
        <begin position="80"/>
        <end position="186"/>
    </location>
</feature>
<dbReference type="Pfam" id="PF00650">
    <property type="entry name" value="CRAL_TRIO"/>
    <property type="match status" value="1"/>
</dbReference>
<dbReference type="SUPFAM" id="SSF52087">
    <property type="entry name" value="CRAL/TRIO domain"/>
    <property type="match status" value="1"/>
</dbReference>
<evidence type="ECO:0000259" key="1">
    <source>
        <dbReference type="PROSITE" id="PS50191"/>
    </source>
</evidence>
<dbReference type="Gene3D" id="3.40.525.10">
    <property type="entry name" value="CRAL-TRIO lipid binding domain"/>
    <property type="match status" value="1"/>
</dbReference>
<organism evidence="2">
    <name type="scientific">viral metagenome</name>
    <dbReference type="NCBI Taxonomy" id="1070528"/>
    <lineage>
        <taxon>unclassified sequences</taxon>
        <taxon>metagenomes</taxon>
        <taxon>organismal metagenomes</taxon>
    </lineage>
</organism>
<proteinExistence type="predicted"/>
<sequence length="186" mass="22102">MSREEFRSKVEKLQANYYKESQKALFFKKQQKEDCANVVSSNFDIEEILRHTVFNIPNTNKVFFDYTIFKMYANTNNSHFIISRVLQLFQESITKYGNFEAHLNLNTFTISAFERYKPIISYFCDECLRINTNYQVDMIGFYIYNTPSMIDMLSTAARPFMDDVIRKKVVLYSKKESEKLISDLVR</sequence>
<dbReference type="InterPro" id="IPR001251">
    <property type="entry name" value="CRAL-TRIO_dom"/>
</dbReference>